<dbReference type="AlphaFoldDB" id="A0AAW1IV79"/>
<keyword evidence="1" id="KW-0732">Signal</keyword>
<proteinExistence type="predicted"/>
<feature type="chain" id="PRO_5043889596" evidence="1">
    <location>
        <begin position="20"/>
        <end position="354"/>
    </location>
</feature>
<evidence type="ECO:0000256" key="1">
    <source>
        <dbReference type="SAM" id="SignalP"/>
    </source>
</evidence>
<feature type="signal peptide" evidence="1">
    <location>
        <begin position="1"/>
        <end position="19"/>
    </location>
</feature>
<organism evidence="2 3">
    <name type="scientific">Popillia japonica</name>
    <name type="common">Japanese beetle</name>
    <dbReference type="NCBI Taxonomy" id="7064"/>
    <lineage>
        <taxon>Eukaryota</taxon>
        <taxon>Metazoa</taxon>
        <taxon>Ecdysozoa</taxon>
        <taxon>Arthropoda</taxon>
        <taxon>Hexapoda</taxon>
        <taxon>Insecta</taxon>
        <taxon>Pterygota</taxon>
        <taxon>Neoptera</taxon>
        <taxon>Endopterygota</taxon>
        <taxon>Coleoptera</taxon>
        <taxon>Polyphaga</taxon>
        <taxon>Scarabaeiformia</taxon>
        <taxon>Scarabaeidae</taxon>
        <taxon>Rutelinae</taxon>
        <taxon>Popillia</taxon>
    </lineage>
</organism>
<evidence type="ECO:0000313" key="3">
    <source>
        <dbReference type="Proteomes" id="UP001458880"/>
    </source>
</evidence>
<dbReference type="EMBL" id="JASPKY010000521">
    <property type="protein sequence ID" value="KAK9694128.1"/>
    <property type="molecule type" value="Genomic_DNA"/>
</dbReference>
<evidence type="ECO:0000313" key="2">
    <source>
        <dbReference type="EMBL" id="KAK9694128.1"/>
    </source>
</evidence>
<dbReference type="InterPro" id="IPR006616">
    <property type="entry name" value="DM9_repeat"/>
</dbReference>
<gene>
    <name evidence="2" type="ORF">QE152_g33747</name>
</gene>
<dbReference type="PANTHER" id="PTHR31649:SF10">
    <property type="entry name" value="IP19903P-RELATED"/>
    <property type="match status" value="1"/>
</dbReference>
<reference evidence="2 3" key="1">
    <citation type="journal article" date="2024" name="BMC Genomics">
        <title>De novo assembly and annotation of Popillia japonica's genome with initial clues to its potential as an invasive pest.</title>
        <authorList>
            <person name="Cucini C."/>
            <person name="Boschi S."/>
            <person name="Funari R."/>
            <person name="Cardaioli E."/>
            <person name="Iannotti N."/>
            <person name="Marturano G."/>
            <person name="Paoli F."/>
            <person name="Bruttini M."/>
            <person name="Carapelli A."/>
            <person name="Frati F."/>
            <person name="Nardi F."/>
        </authorList>
    </citation>
    <scope>NUCLEOTIDE SEQUENCE [LARGE SCALE GENOMIC DNA]</scope>
    <source>
        <strain evidence="2">DMR45628</strain>
    </source>
</reference>
<keyword evidence="3" id="KW-1185">Reference proteome</keyword>
<accession>A0AAW1IV79</accession>
<protein>
    <submittedName>
        <fullName evidence="2">Uncharacterized protein</fullName>
    </submittedName>
</protein>
<dbReference type="Proteomes" id="UP001458880">
    <property type="component" value="Unassembled WGS sequence"/>
</dbReference>
<sequence>MYKLIIVLFLLLLCVLTYEYVNTPDYYWREYAFRTIPYDAVEIANDEKYIGQVYVNGGLVPATIYPYLGYAVAELFGKQIVRDHIKILCCPDHSKLYWDYVDFTQSAANGQMKNSILGGFYKDSNYDFNHFIGKLLHQGEWKAGKVIPIEHSRGALVIWNSTDGTPAHFKQFYMLKYNLTVDSPGGSNYYWRDYSFGQVPYDAFEVADDGKYIGQVYVDGGLIPATIYPYLGLAIGELHGKLVIKEHVKIFCSPDHSKLYWDFVDFEKPGSAGQMRNAVLGGFHNDIQNVFIGKVLHEGVWKVGKVLPMENSHKGLLVWNDVDGQSVHVKQFHMLKYNSTIELPENMQKCISLS</sequence>
<dbReference type="Pfam" id="PF11901">
    <property type="entry name" value="DM9"/>
    <property type="match status" value="2"/>
</dbReference>
<dbReference type="PANTHER" id="PTHR31649">
    <property type="entry name" value="AGAP009604-PA"/>
    <property type="match status" value="1"/>
</dbReference>
<name>A0AAW1IV79_POPJA</name>
<comment type="caution">
    <text evidence="2">The sequence shown here is derived from an EMBL/GenBank/DDBJ whole genome shotgun (WGS) entry which is preliminary data.</text>
</comment>